<dbReference type="Pfam" id="PF20363">
    <property type="entry name" value="DUF6658"/>
    <property type="match status" value="1"/>
</dbReference>
<proteinExistence type="predicted"/>
<evidence type="ECO:0000256" key="2">
    <source>
        <dbReference type="SAM" id="SignalP"/>
    </source>
</evidence>
<accession>A0ABX1P9I4</accession>
<feature type="signal peptide" evidence="2">
    <location>
        <begin position="1"/>
        <end position="35"/>
    </location>
</feature>
<gene>
    <name evidence="3" type="ORF">DP116_16555</name>
</gene>
<evidence type="ECO:0000313" key="4">
    <source>
        <dbReference type="Proteomes" id="UP000718564"/>
    </source>
</evidence>
<evidence type="ECO:0008006" key="5">
    <source>
        <dbReference type="Google" id="ProtNLM"/>
    </source>
</evidence>
<protein>
    <recommendedName>
        <fullName evidence="5">Lipoprotein</fullName>
    </recommendedName>
</protein>
<evidence type="ECO:0000256" key="1">
    <source>
        <dbReference type="SAM" id="MobiDB-lite"/>
    </source>
</evidence>
<feature type="chain" id="PRO_5046639513" description="Lipoprotein" evidence="2">
    <location>
        <begin position="36"/>
        <end position="180"/>
    </location>
</feature>
<feature type="region of interest" description="Disordered" evidence="1">
    <location>
        <begin position="156"/>
        <end position="180"/>
    </location>
</feature>
<feature type="region of interest" description="Disordered" evidence="1">
    <location>
        <begin position="40"/>
        <end position="81"/>
    </location>
</feature>
<dbReference type="EMBL" id="QMEB01000128">
    <property type="protein sequence ID" value="NMG20974.1"/>
    <property type="molecule type" value="Genomic_DNA"/>
</dbReference>
<feature type="compositionally biased region" description="Basic and acidic residues" evidence="1">
    <location>
        <begin position="159"/>
        <end position="172"/>
    </location>
</feature>
<dbReference type="Proteomes" id="UP000718564">
    <property type="component" value="Unassembled WGS sequence"/>
</dbReference>
<sequence length="180" mass="19217">MNSLTSFIKKLRLRQIVTVFLAGLLLIVSTACGNAANTQGANPDNPAVQAGGANNPYKSGGDKYVNEKMSKSGHDQASSQLNSQLLIASGVNTEGKLYPGAETPEGRAYKEAELPIKTQKNIGQPEPGGLNQRQSDVGERIQNRLETVGEAIQEASGFLKDKADEASNRPELQRNPAVNK</sequence>
<name>A0ABX1P9I4_9CYAN</name>
<evidence type="ECO:0000313" key="3">
    <source>
        <dbReference type="EMBL" id="NMG20974.1"/>
    </source>
</evidence>
<dbReference type="RefSeq" id="WP_169156229.1">
    <property type="nucleotide sequence ID" value="NZ_CAWPJE010000120.1"/>
</dbReference>
<feature type="compositionally biased region" description="Basic and acidic residues" evidence="1">
    <location>
        <begin position="60"/>
        <end position="74"/>
    </location>
</feature>
<comment type="caution">
    <text evidence="3">The sequence shown here is derived from an EMBL/GenBank/DDBJ whole genome shotgun (WGS) entry which is preliminary data.</text>
</comment>
<keyword evidence="2" id="KW-0732">Signal</keyword>
<keyword evidence="4" id="KW-1185">Reference proteome</keyword>
<dbReference type="InterPro" id="IPR046599">
    <property type="entry name" value="DUF6658"/>
</dbReference>
<reference evidence="3 4" key="1">
    <citation type="submission" date="2018-06" db="EMBL/GenBank/DDBJ databases">
        <title>Comparative genomics of Brasilonema spp. strains.</title>
        <authorList>
            <person name="Alvarenga D.O."/>
            <person name="Fiore M.F."/>
            <person name="Varani A.M."/>
        </authorList>
    </citation>
    <scope>NUCLEOTIDE SEQUENCE [LARGE SCALE GENOMIC DNA]</scope>
    <source>
        <strain evidence="3 4">SPC951</strain>
    </source>
</reference>
<organism evidence="3 4">
    <name type="scientific">Brasilonema bromeliae SPC951</name>
    <dbReference type="NCBI Taxonomy" id="385972"/>
    <lineage>
        <taxon>Bacteria</taxon>
        <taxon>Bacillati</taxon>
        <taxon>Cyanobacteriota</taxon>
        <taxon>Cyanophyceae</taxon>
        <taxon>Nostocales</taxon>
        <taxon>Scytonemataceae</taxon>
        <taxon>Brasilonema</taxon>
        <taxon>Bromeliae group (in: Brasilonema)</taxon>
    </lineage>
</organism>